<reference evidence="2 3" key="1">
    <citation type="submission" date="2021-06" db="EMBL/GenBank/DDBJ databases">
        <title>Caerostris extrusa draft genome.</title>
        <authorList>
            <person name="Kono N."/>
            <person name="Arakawa K."/>
        </authorList>
    </citation>
    <scope>NUCLEOTIDE SEQUENCE [LARGE SCALE GENOMIC DNA]</scope>
</reference>
<feature type="region of interest" description="Disordered" evidence="1">
    <location>
        <begin position="272"/>
        <end position="297"/>
    </location>
</feature>
<sequence>MDDGGRCLLDVINDPKLLQSFLESGSDENSKDFPDGTSSESAIESPQVPRNSQAAHASNISSADNLIDQTEMGGTSFILTPTSVGSQTYQHASSSGATIHHHPSTTNNVNFHPHSPASARSVTPSHNIKSPNVGPSSVNSMPPPSPLQQTKSPMPSHTPSPVPSWSPVAPVSPAASRNQPSMPSVAFQQTQNQILQTSCNPTQYVTAFTTPQSVAQKLTVQQQQQQIYLQQQIPPASQQQTTPRLTTVPTPCSYNCSCWGSTTSKTTPQILPKPATSSASNQYVSPASTPKQTQTIPATTGQRTLGIQSGAAPLVINQAQPGMPSSNPSGQTLNSSTTQNNALIAALQNPNQQAIFASAKQSIHGQQTIMIPNNIAHTGLAPQNINLTSAAIPNSGIISSSSQGQNF</sequence>
<comment type="caution">
    <text evidence="2">The sequence shown here is derived from an EMBL/GenBank/DDBJ whole genome shotgun (WGS) entry which is preliminary data.</text>
</comment>
<name>A0AAV4TL13_CAEEX</name>
<evidence type="ECO:0000313" key="2">
    <source>
        <dbReference type="EMBL" id="GIY47303.1"/>
    </source>
</evidence>
<dbReference type="EMBL" id="BPLR01011563">
    <property type="protein sequence ID" value="GIY47303.1"/>
    <property type="molecule type" value="Genomic_DNA"/>
</dbReference>
<proteinExistence type="predicted"/>
<evidence type="ECO:0000256" key="1">
    <source>
        <dbReference type="SAM" id="MobiDB-lite"/>
    </source>
</evidence>
<feature type="compositionally biased region" description="Polar residues" evidence="1">
    <location>
        <begin position="118"/>
        <end position="129"/>
    </location>
</feature>
<feature type="compositionally biased region" description="Low complexity" evidence="1">
    <location>
        <begin position="165"/>
        <end position="176"/>
    </location>
</feature>
<gene>
    <name evidence="2" type="primary">AVEN_265293_1</name>
    <name evidence="2" type="ORF">CEXT_981</name>
</gene>
<feature type="compositionally biased region" description="Polar residues" evidence="1">
    <location>
        <begin position="87"/>
        <end position="97"/>
    </location>
</feature>
<feature type="compositionally biased region" description="Polar residues" evidence="1">
    <location>
        <begin position="177"/>
        <end position="189"/>
    </location>
</feature>
<organism evidence="2 3">
    <name type="scientific">Caerostris extrusa</name>
    <name type="common">Bark spider</name>
    <name type="synonym">Caerostris bankana</name>
    <dbReference type="NCBI Taxonomy" id="172846"/>
    <lineage>
        <taxon>Eukaryota</taxon>
        <taxon>Metazoa</taxon>
        <taxon>Ecdysozoa</taxon>
        <taxon>Arthropoda</taxon>
        <taxon>Chelicerata</taxon>
        <taxon>Arachnida</taxon>
        <taxon>Araneae</taxon>
        <taxon>Araneomorphae</taxon>
        <taxon>Entelegynae</taxon>
        <taxon>Araneoidea</taxon>
        <taxon>Araneidae</taxon>
        <taxon>Caerostris</taxon>
    </lineage>
</organism>
<evidence type="ECO:0000313" key="3">
    <source>
        <dbReference type="Proteomes" id="UP001054945"/>
    </source>
</evidence>
<accession>A0AAV4TL13</accession>
<feature type="region of interest" description="Disordered" evidence="1">
    <location>
        <begin position="21"/>
        <end position="59"/>
    </location>
</feature>
<dbReference type="Proteomes" id="UP001054945">
    <property type="component" value="Unassembled WGS sequence"/>
</dbReference>
<keyword evidence="3" id="KW-1185">Reference proteome</keyword>
<feature type="compositionally biased region" description="Polar residues" evidence="1">
    <location>
        <begin position="36"/>
        <end position="59"/>
    </location>
</feature>
<feature type="region of interest" description="Disordered" evidence="1">
    <location>
        <begin position="87"/>
        <end position="189"/>
    </location>
</feature>
<feature type="compositionally biased region" description="Low complexity" evidence="1">
    <location>
        <begin position="130"/>
        <end position="140"/>
    </location>
</feature>
<dbReference type="AlphaFoldDB" id="A0AAV4TL13"/>
<protein>
    <submittedName>
        <fullName evidence="2">GLTSCR1 domain-containing protein</fullName>
    </submittedName>
</protein>